<dbReference type="Proteomes" id="UP001498421">
    <property type="component" value="Unassembled WGS sequence"/>
</dbReference>
<dbReference type="EMBL" id="JAZAVK010000011">
    <property type="protein sequence ID" value="KAK7431498.1"/>
    <property type="molecule type" value="Genomic_DNA"/>
</dbReference>
<feature type="region of interest" description="Disordered" evidence="1">
    <location>
        <begin position="1"/>
        <end position="51"/>
    </location>
</feature>
<organism evidence="2 3">
    <name type="scientific">Neonectria magnoliae</name>
    <dbReference type="NCBI Taxonomy" id="2732573"/>
    <lineage>
        <taxon>Eukaryota</taxon>
        <taxon>Fungi</taxon>
        <taxon>Dikarya</taxon>
        <taxon>Ascomycota</taxon>
        <taxon>Pezizomycotina</taxon>
        <taxon>Sordariomycetes</taxon>
        <taxon>Hypocreomycetidae</taxon>
        <taxon>Hypocreales</taxon>
        <taxon>Nectriaceae</taxon>
        <taxon>Neonectria</taxon>
    </lineage>
</organism>
<feature type="region of interest" description="Disordered" evidence="1">
    <location>
        <begin position="66"/>
        <end position="102"/>
    </location>
</feature>
<proteinExistence type="predicted"/>
<keyword evidence="3" id="KW-1185">Reference proteome</keyword>
<reference evidence="2 3" key="1">
    <citation type="journal article" date="2025" name="Microbiol. Resour. Announc.">
        <title>Draft genome sequences for Neonectria magnoliae and Neonectria punicea, canker pathogens of Liriodendron tulipifera and Acer saccharum in West Virginia.</title>
        <authorList>
            <person name="Petronek H.M."/>
            <person name="Kasson M.T."/>
            <person name="Metheny A.M."/>
            <person name="Stauder C.M."/>
            <person name="Lovett B."/>
            <person name="Lynch S.C."/>
            <person name="Garnas J.R."/>
            <person name="Kasson L.R."/>
            <person name="Stajich J.E."/>
        </authorList>
    </citation>
    <scope>NUCLEOTIDE SEQUENCE [LARGE SCALE GENOMIC DNA]</scope>
    <source>
        <strain evidence="2 3">NRRL 64651</strain>
    </source>
</reference>
<feature type="compositionally biased region" description="Low complexity" evidence="1">
    <location>
        <begin position="1"/>
        <end position="16"/>
    </location>
</feature>
<feature type="compositionally biased region" description="Polar residues" evidence="1">
    <location>
        <begin position="18"/>
        <end position="43"/>
    </location>
</feature>
<accession>A0ABR1ID78</accession>
<evidence type="ECO:0000256" key="1">
    <source>
        <dbReference type="SAM" id="MobiDB-lite"/>
    </source>
</evidence>
<protein>
    <submittedName>
        <fullName evidence="2">Uncharacterized protein</fullName>
    </submittedName>
</protein>
<evidence type="ECO:0000313" key="2">
    <source>
        <dbReference type="EMBL" id="KAK7431498.1"/>
    </source>
</evidence>
<name>A0ABR1ID78_9HYPO</name>
<gene>
    <name evidence="2" type="ORF">QQZ08_001988</name>
</gene>
<feature type="compositionally biased region" description="Polar residues" evidence="1">
    <location>
        <begin position="93"/>
        <end position="102"/>
    </location>
</feature>
<sequence>MSGVANFTNNSSNASFGRKQTNDVLSGILHSSQQEQQNRSPSQVADPETASVASYSSTAALLKSKFKSKPKAKTEQQSNAAPPIDAKKLQEQALKSQVRFSV</sequence>
<evidence type="ECO:0000313" key="3">
    <source>
        <dbReference type="Proteomes" id="UP001498421"/>
    </source>
</evidence>
<comment type="caution">
    <text evidence="2">The sequence shown here is derived from an EMBL/GenBank/DDBJ whole genome shotgun (WGS) entry which is preliminary data.</text>
</comment>